<keyword evidence="2" id="KW-1185">Reference proteome</keyword>
<protein>
    <submittedName>
        <fullName evidence="1">Uncharacterized protein</fullName>
    </submittedName>
</protein>
<dbReference type="AlphaFoldDB" id="A0A1U7DGI8"/>
<dbReference type="EMBL" id="CP019124">
    <property type="protein sequence ID" value="APX89114.1"/>
    <property type="molecule type" value="Genomic_DNA"/>
</dbReference>
<reference evidence="1 2" key="1">
    <citation type="submission" date="2017-01" db="EMBL/GenBank/DDBJ databases">
        <title>Genomic analysis of Xuhuaishuia manganoxidans DY6-4.</title>
        <authorList>
            <person name="Wang X."/>
        </authorList>
    </citation>
    <scope>NUCLEOTIDE SEQUENCE [LARGE SCALE GENOMIC DNA]</scope>
    <source>
        <strain evidence="1 2">DY6-4</strain>
    </source>
</reference>
<evidence type="ECO:0000313" key="1">
    <source>
        <dbReference type="EMBL" id="APX89114.1"/>
    </source>
</evidence>
<accession>A0A2M9DES2</accession>
<sequence>MGRRASVSDRKVPSGRQALAARVAASAAARLATLAAGALRRALVPGALGLLLLSPPPAAAGAWPREEGRRFISLSQELVRQPGGTLTGYAGFLMEQGLGGNLTVGIEAGKPTGPPGGRWQALFFLRGAIPNPSEIRAAWSLALGFHGVTGGKIGRARPVIRPALHLGRGLSLGSRHGWLALDASAALSPGDRAIWKMDTTLGIRADRDRLWFVQLQANRYPGARPRLRIVPTHVRRLSRRVHLELALAFDARAPRRTALKIGSWVEF</sequence>
<organism evidence="1 2">
    <name type="scientific">Brevirhabdus pacifica</name>
    <dbReference type="NCBI Taxonomy" id="1267768"/>
    <lineage>
        <taxon>Bacteria</taxon>
        <taxon>Pseudomonadati</taxon>
        <taxon>Pseudomonadota</taxon>
        <taxon>Alphaproteobacteria</taxon>
        <taxon>Rhodobacterales</taxon>
        <taxon>Paracoccaceae</taxon>
        <taxon>Brevirhabdus</taxon>
    </lineage>
</organism>
<dbReference type="RefSeq" id="WP_076979138.1">
    <property type="nucleotide sequence ID" value="NZ_CP019124.1"/>
</dbReference>
<evidence type="ECO:0000313" key="2">
    <source>
        <dbReference type="Proteomes" id="UP000187266"/>
    </source>
</evidence>
<gene>
    <name evidence="1" type="ORF">BV394_04785</name>
</gene>
<proteinExistence type="predicted"/>
<accession>A0A1U7DGI8</accession>
<name>A0A1U7DGI8_9RHOB</name>
<dbReference type="Proteomes" id="UP000187266">
    <property type="component" value="Chromosome"/>
</dbReference>
<dbReference type="STRING" id="1267768.BV394_04785"/>